<dbReference type="InterPro" id="IPR009363">
    <property type="entry name" value="Phage_Mu_Gp16"/>
</dbReference>
<reference evidence="2" key="1">
    <citation type="submission" date="2020-01" db="EMBL/GenBank/DDBJ databases">
        <authorList>
            <person name="Fang Y."/>
            <person name="Sun R."/>
            <person name="Nie L."/>
            <person name="He J."/>
            <person name="Hao L."/>
            <person name="Wang L."/>
            <person name="Su S."/>
            <person name="Lv E."/>
            <person name="Zhang Z."/>
            <person name="Xie R."/>
            <person name="Liu H."/>
        </authorList>
    </citation>
    <scope>NUCLEOTIDE SEQUENCE [LARGE SCALE GENOMIC DNA]</scope>
    <source>
        <strain evidence="2">XCT-53</strain>
    </source>
</reference>
<dbReference type="RefSeq" id="WP_161707524.1">
    <property type="nucleotide sequence ID" value="NZ_JAABLQ010000001.1"/>
</dbReference>
<gene>
    <name evidence="1" type="ORF">GWI72_00745</name>
</gene>
<proteinExistence type="predicted"/>
<protein>
    <submittedName>
        <fullName evidence="1">DUF1018 domain-containing protein</fullName>
    </submittedName>
</protein>
<name>A0A7X5EZ50_9HYPH</name>
<dbReference type="AlphaFoldDB" id="A0A7X5EZ50"/>
<evidence type="ECO:0000313" key="1">
    <source>
        <dbReference type="EMBL" id="NBN76790.1"/>
    </source>
</evidence>
<evidence type="ECO:0000313" key="2">
    <source>
        <dbReference type="Proteomes" id="UP000586722"/>
    </source>
</evidence>
<accession>A0A7X5EZ50</accession>
<organism evidence="1 2">
    <name type="scientific">Pannonibacter tanglangensis</name>
    <dbReference type="NCBI Taxonomy" id="2750084"/>
    <lineage>
        <taxon>Bacteria</taxon>
        <taxon>Pseudomonadati</taxon>
        <taxon>Pseudomonadota</taxon>
        <taxon>Alphaproteobacteria</taxon>
        <taxon>Hyphomicrobiales</taxon>
        <taxon>Stappiaceae</taxon>
        <taxon>Pannonibacter</taxon>
    </lineage>
</organism>
<dbReference type="Proteomes" id="UP000586722">
    <property type="component" value="Unassembled WGS sequence"/>
</dbReference>
<dbReference type="Pfam" id="PF06252">
    <property type="entry name" value="GemA"/>
    <property type="match status" value="1"/>
</dbReference>
<sequence length="207" mass="22819">MSSIAAIHVAKAQLGLDDDTYRAKLASITGKTSTRDMSEAERQKVLTVLRGQGFGPRPAQRKDRATGKYAPKLQSLWIAAWNLGIVRDKRDAAMLAFVKRQTGVDHTRFLSDAGDAARAIEALKGWIRRETGNDWMFRDSKSAPVPSDPRLHIVLAQWGIAQARGLVSGQLSDRIREMGFTDDFTLLSRNDLIAVMNDLGTLIRGAS</sequence>
<dbReference type="EMBL" id="JAABLQ010000001">
    <property type="protein sequence ID" value="NBN76790.1"/>
    <property type="molecule type" value="Genomic_DNA"/>
</dbReference>
<comment type="caution">
    <text evidence="1">The sequence shown here is derived from an EMBL/GenBank/DDBJ whole genome shotgun (WGS) entry which is preliminary data.</text>
</comment>
<keyword evidence="2" id="KW-1185">Reference proteome</keyword>